<dbReference type="GO" id="GO:0140359">
    <property type="term" value="F:ABC-type transporter activity"/>
    <property type="evidence" value="ECO:0007669"/>
    <property type="project" value="InterPro"/>
</dbReference>
<dbReference type="STRING" id="1475481.GCA_000953855_00939"/>
<dbReference type="GO" id="GO:0015774">
    <property type="term" value="P:polysaccharide transport"/>
    <property type="evidence" value="ECO:0007669"/>
    <property type="project" value="UniProtKB-KW"/>
</dbReference>
<evidence type="ECO:0000256" key="2">
    <source>
        <dbReference type="ARBA" id="ARBA00007783"/>
    </source>
</evidence>
<name>A0A0K8QLT0_9GAMM</name>
<dbReference type="InterPro" id="IPR047817">
    <property type="entry name" value="ABC2_TM_bact-type"/>
</dbReference>
<sequence length="289" mass="32757">MAMYATERPVGVDTMDRTFVPLPRMLAPISAFIRHRALTYQLAKRDVLGRYRGASFGLLWSLMSPFLMLMVYTFAFGTVLKSKWPQLEAGHTHYSIILFVGVIVHSFFAECLTRSPGLVVSNQNFVKRVIFPLEVLPVSMVFSALFHLCTNILIFIVLRLLLDGDVAWTMVFAPIVLLPLFILTLGVAWFLASAGVYFRDIGQIVSVLATAMFFLSSAMLPIEVIPESYRWVFFINPLTFIIDQARNVMLWQEFPDWSGLGLYCLLALCVAYLGHAFFEKTRRGFADVL</sequence>
<dbReference type="PIRSF" id="PIRSF006648">
    <property type="entry name" value="DrrB"/>
    <property type="match status" value="1"/>
</dbReference>
<evidence type="ECO:0000313" key="13">
    <source>
        <dbReference type="EMBL" id="GAP65636.1"/>
    </source>
</evidence>
<evidence type="ECO:0000256" key="11">
    <source>
        <dbReference type="RuleBase" id="RU361157"/>
    </source>
</evidence>
<evidence type="ECO:0000259" key="12">
    <source>
        <dbReference type="PROSITE" id="PS51012"/>
    </source>
</evidence>
<dbReference type="EMBL" id="DF970163">
    <property type="protein sequence ID" value="GAP65636.1"/>
    <property type="molecule type" value="Genomic_DNA"/>
</dbReference>
<dbReference type="PANTHER" id="PTHR30413">
    <property type="entry name" value="INNER MEMBRANE TRANSPORT PERMEASE"/>
    <property type="match status" value="1"/>
</dbReference>
<keyword evidence="8 11" id="KW-1133">Transmembrane helix</keyword>
<evidence type="ECO:0000256" key="6">
    <source>
        <dbReference type="ARBA" id="ARBA00022692"/>
    </source>
</evidence>
<comment type="subcellular location">
    <subcellularLocation>
        <location evidence="11">Cell inner membrane</location>
        <topology evidence="11">Multi-pass membrane protein</topology>
    </subcellularLocation>
    <subcellularLocation>
        <location evidence="1">Cell membrane</location>
        <topology evidence="1">Multi-pass membrane protein</topology>
    </subcellularLocation>
</comment>
<accession>A0A0K8QLT0</accession>
<dbReference type="GO" id="GO:0043190">
    <property type="term" value="C:ATP-binding cassette (ABC) transporter complex"/>
    <property type="evidence" value="ECO:0007669"/>
    <property type="project" value="InterPro"/>
</dbReference>
<feature type="transmembrane region" description="Helical" evidence="11">
    <location>
        <begin position="133"/>
        <end position="161"/>
    </location>
</feature>
<evidence type="ECO:0000256" key="3">
    <source>
        <dbReference type="ARBA" id="ARBA00022448"/>
    </source>
</evidence>
<proteinExistence type="inferred from homology"/>
<feature type="domain" description="ABC transmembrane type-2" evidence="12">
    <location>
        <begin position="56"/>
        <end position="281"/>
    </location>
</feature>
<protein>
    <recommendedName>
        <fullName evidence="11">Transport permease protein</fullName>
    </recommendedName>
</protein>
<keyword evidence="5" id="KW-0762">Sugar transport</keyword>
<feature type="transmembrane region" description="Helical" evidence="11">
    <location>
        <begin position="260"/>
        <end position="278"/>
    </location>
</feature>
<evidence type="ECO:0000256" key="10">
    <source>
        <dbReference type="ARBA" id="ARBA00023136"/>
    </source>
</evidence>
<dbReference type="InterPro" id="IPR000412">
    <property type="entry name" value="ABC_2_transport"/>
</dbReference>
<evidence type="ECO:0000256" key="5">
    <source>
        <dbReference type="ARBA" id="ARBA00022597"/>
    </source>
</evidence>
<keyword evidence="6 11" id="KW-0812">Transmembrane</keyword>
<evidence type="ECO:0000256" key="7">
    <source>
        <dbReference type="ARBA" id="ARBA00022903"/>
    </source>
</evidence>
<feature type="transmembrane region" description="Helical" evidence="11">
    <location>
        <begin position="58"/>
        <end position="80"/>
    </location>
</feature>
<dbReference type="Pfam" id="PF01061">
    <property type="entry name" value="ABC2_membrane"/>
    <property type="match status" value="1"/>
</dbReference>
<feature type="transmembrane region" description="Helical" evidence="11">
    <location>
        <begin position="167"/>
        <end position="192"/>
    </location>
</feature>
<reference evidence="13" key="1">
    <citation type="submission" date="2015-08" db="EMBL/GenBank/DDBJ databases">
        <title>Complete DNA Sequence of Pseudomonas syringae pv. actinidiae, the Causal Agent of Kiwifruit Canker Disease.</title>
        <authorList>
            <person name="Rikkerink E.H.A."/>
            <person name="Fineran P.C."/>
        </authorList>
    </citation>
    <scope>NUCLEOTIDE SEQUENCE</scope>
    <source>
        <strain evidence="13">SkMP5</strain>
    </source>
</reference>
<evidence type="ECO:0000256" key="1">
    <source>
        <dbReference type="ARBA" id="ARBA00004651"/>
    </source>
</evidence>
<feature type="transmembrane region" description="Helical" evidence="11">
    <location>
        <begin position="92"/>
        <end position="112"/>
    </location>
</feature>
<dbReference type="InterPro" id="IPR013525">
    <property type="entry name" value="ABC2_TM"/>
</dbReference>
<keyword evidence="7" id="KW-0972">Capsule biogenesis/degradation</keyword>
<dbReference type="PANTHER" id="PTHR30413:SF10">
    <property type="entry name" value="CAPSULE POLYSACCHARIDE EXPORT INNER-MEMBRANE PROTEIN CTRC"/>
    <property type="match status" value="1"/>
</dbReference>
<keyword evidence="14" id="KW-1185">Reference proteome</keyword>
<dbReference type="GO" id="GO:0015920">
    <property type="term" value="P:lipopolysaccharide transport"/>
    <property type="evidence" value="ECO:0007669"/>
    <property type="project" value="TreeGrafter"/>
</dbReference>
<dbReference type="PROSITE" id="PS51012">
    <property type="entry name" value="ABC_TM2"/>
    <property type="match status" value="1"/>
</dbReference>
<evidence type="ECO:0000256" key="8">
    <source>
        <dbReference type="ARBA" id="ARBA00022989"/>
    </source>
</evidence>
<evidence type="ECO:0000313" key="14">
    <source>
        <dbReference type="Proteomes" id="UP000253740"/>
    </source>
</evidence>
<comment type="similarity">
    <text evidence="2 11">Belongs to the ABC-2 integral membrane protein family.</text>
</comment>
<organism evidence="13">
    <name type="scientific">Mizugakiibacter sediminis</name>
    <dbReference type="NCBI Taxonomy" id="1475481"/>
    <lineage>
        <taxon>Bacteria</taxon>
        <taxon>Pseudomonadati</taxon>
        <taxon>Pseudomonadota</taxon>
        <taxon>Gammaproteobacteria</taxon>
        <taxon>Lysobacterales</taxon>
        <taxon>Rhodanobacteraceae</taxon>
        <taxon>Mizugakiibacter</taxon>
    </lineage>
</organism>
<keyword evidence="10 11" id="KW-0472">Membrane</keyword>
<keyword evidence="4 11" id="KW-1003">Cell membrane</keyword>
<dbReference type="PRINTS" id="PR00164">
    <property type="entry name" value="ABC2TRNSPORT"/>
</dbReference>
<evidence type="ECO:0000256" key="4">
    <source>
        <dbReference type="ARBA" id="ARBA00022475"/>
    </source>
</evidence>
<dbReference type="AlphaFoldDB" id="A0A0K8QLT0"/>
<keyword evidence="3 11" id="KW-0813">Transport</keyword>
<evidence type="ECO:0000256" key="9">
    <source>
        <dbReference type="ARBA" id="ARBA00023047"/>
    </source>
</evidence>
<feature type="transmembrane region" description="Helical" evidence="11">
    <location>
        <begin position="204"/>
        <end position="222"/>
    </location>
</feature>
<gene>
    <name evidence="13" type="ORF">MBSD_n0926</name>
</gene>
<keyword evidence="9" id="KW-0625">Polysaccharide transport</keyword>
<dbReference type="Proteomes" id="UP000253740">
    <property type="component" value="Unassembled WGS sequence"/>
</dbReference>